<name>A0A2S6II56_9ACTN</name>
<protein>
    <submittedName>
        <fullName evidence="2">Uncharacterized protein</fullName>
    </submittedName>
</protein>
<keyword evidence="1" id="KW-0472">Membrane</keyword>
<evidence type="ECO:0000313" key="2">
    <source>
        <dbReference type="EMBL" id="PPK93899.1"/>
    </source>
</evidence>
<accession>A0A2S6II56</accession>
<evidence type="ECO:0000256" key="1">
    <source>
        <dbReference type="SAM" id="Phobius"/>
    </source>
</evidence>
<keyword evidence="3" id="KW-1185">Reference proteome</keyword>
<comment type="caution">
    <text evidence="2">The sequence shown here is derived from an EMBL/GenBank/DDBJ whole genome shotgun (WGS) entry which is preliminary data.</text>
</comment>
<dbReference type="RefSeq" id="WP_104433506.1">
    <property type="nucleotide sequence ID" value="NZ_PTJD01000009.1"/>
</dbReference>
<feature type="transmembrane region" description="Helical" evidence="1">
    <location>
        <begin position="79"/>
        <end position="101"/>
    </location>
</feature>
<gene>
    <name evidence="2" type="ORF">CLV92_109177</name>
</gene>
<sequence>MGRRWRTREATTPVEEDVLRAFARKTVVHLDEDELAMKVPALRSQALQAVDALVARGVLVREPGRPVLYRRADVTLRSLLLGGAGTFALAVLAAVVVLLLTGRSPSYVASSVVGALLPAGFLLWRTLRRERRYARRPAG</sequence>
<keyword evidence="1" id="KW-0812">Transmembrane</keyword>
<proteinExistence type="predicted"/>
<dbReference type="Proteomes" id="UP000239485">
    <property type="component" value="Unassembled WGS sequence"/>
</dbReference>
<dbReference type="EMBL" id="PTJD01000009">
    <property type="protein sequence ID" value="PPK93899.1"/>
    <property type="molecule type" value="Genomic_DNA"/>
</dbReference>
<feature type="transmembrane region" description="Helical" evidence="1">
    <location>
        <begin position="107"/>
        <end position="127"/>
    </location>
</feature>
<dbReference type="AlphaFoldDB" id="A0A2S6II56"/>
<reference evidence="2 3" key="1">
    <citation type="submission" date="2018-02" db="EMBL/GenBank/DDBJ databases">
        <title>Genomic Encyclopedia of Archaeal and Bacterial Type Strains, Phase II (KMG-II): from individual species to whole genera.</title>
        <authorList>
            <person name="Goeker M."/>
        </authorList>
    </citation>
    <scope>NUCLEOTIDE SEQUENCE [LARGE SCALE GENOMIC DNA]</scope>
    <source>
        <strain evidence="2 3">DSM 22857</strain>
    </source>
</reference>
<organism evidence="2 3">
    <name type="scientific">Kineococcus xinjiangensis</name>
    <dbReference type="NCBI Taxonomy" id="512762"/>
    <lineage>
        <taxon>Bacteria</taxon>
        <taxon>Bacillati</taxon>
        <taxon>Actinomycetota</taxon>
        <taxon>Actinomycetes</taxon>
        <taxon>Kineosporiales</taxon>
        <taxon>Kineosporiaceae</taxon>
        <taxon>Kineococcus</taxon>
    </lineage>
</organism>
<keyword evidence="1" id="KW-1133">Transmembrane helix</keyword>
<evidence type="ECO:0000313" key="3">
    <source>
        <dbReference type="Proteomes" id="UP000239485"/>
    </source>
</evidence>